<feature type="compositionally biased region" description="Basic and acidic residues" evidence="1">
    <location>
        <begin position="221"/>
        <end position="230"/>
    </location>
</feature>
<name>A0A165U0A6_9AGAM</name>
<feature type="region of interest" description="Disordered" evidence="1">
    <location>
        <begin position="1006"/>
        <end position="1049"/>
    </location>
</feature>
<feature type="compositionally biased region" description="Basic and acidic residues" evidence="1">
    <location>
        <begin position="256"/>
        <end position="265"/>
    </location>
</feature>
<dbReference type="OrthoDB" id="2633939at2759"/>
<dbReference type="STRING" id="1314782.A0A165U0A6"/>
<dbReference type="EMBL" id="KV425562">
    <property type="protein sequence ID" value="KZT27448.1"/>
    <property type="molecule type" value="Genomic_DNA"/>
</dbReference>
<dbReference type="Proteomes" id="UP000076761">
    <property type="component" value="Unassembled WGS sequence"/>
</dbReference>
<feature type="region of interest" description="Disordered" evidence="1">
    <location>
        <begin position="25"/>
        <end position="71"/>
    </location>
</feature>
<sequence length="1049" mass="113319">MQDEYGFFMDTSTDFQSSFVRASNSTALQGPHFRPQSTVLAAGAYHPTPGSFTSSSQAASTSTSTQPLPYEGRIHHPQQLLVARRSASDTQAPPSHHLANSVTVQLPSVPPRASSLTPLMETAADGGGHLSRASSLTPLVETTADGGAHLEPVSRFFTPERHPEGTPSNADEDVVTPRGATDDPITLTPMARSTAISTAPQSFNPTTPCSHIDEDAEGEPEEGHIAEDRAGMSPDAQGSVHGGTPNPSDSEDNEEQAAKGRMPEAKKTMIYDGLREIEDMYAALARRARVTTQQVLTIHKATRTSVNAGKGVWQIYEAYFSEHAREECQRLQDPESNPEEVVVRHDRDTVARCWEKFKSAYPTTHVEYLQKWYELAVLTNPDMTLGMRKRTFKTFTQKLVQMVESYQRLHGFQVAFVASGINVNQDEGLGLFHETKYASGLFAKRCRVEGDELIGYLKSHAYHLRMVEGVDLAWGDNAATDIRPDTTSTSVPVASTLKDAAEVVDLSKMPAIHEMSDTVMVNHIKAVIRHHIQEAGHTLQGTTFPWKGMPAILAQNGIVCENWPEGVRYPGEQADKGINCLFLEERRALLRALYHEHSKLVFHPKDAALVMHTSHSLILLLYKLIMSTGWAAGETVIVITGVPPPPKSKHKAGIRVMVTNTTVMYDRRGRQRLVDDAAHMDDRACADDPPRAETTPIEVSSGSSDGPIIPHSHAHRKKRALIEDEIPTSEASEVEIIPPPSKRRCPPAPHTAQASRKPVSKGKGRAVDTSRSTRHAVAKSKQSMTTKGARVLAPVPEHSQESGDEDSEPQMVPIVTPSGERMVPLLKSRRKDGSSKVPPRRIGALVPVVELPTRTKVIPASSTAAKPRPKPRAAYGAHRHGPAADQNPFDAASTSHNAFAESSQAASSMLSMAPPPRHLHDDSELTLGSGAVGSGGATGSGDLYGGLAGMPPASGDPGMIQVPAHLWRMFMSSMNASSGSGPNPSHQMGSQGMQAPALIDHLSYGTNNSEIQQFGARGSPELGGLSHPSRGGSSKTGNPFGNPSYLSRR</sequence>
<gene>
    <name evidence="2" type="ORF">NEOLEDRAFT_1176858</name>
</gene>
<feature type="compositionally biased region" description="Basic and acidic residues" evidence="1">
    <location>
        <begin position="682"/>
        <end position="691"/>
    </location>
</feature>
<organism evidence="2 3">
    <name type="scientific">Neolentinus lepideus HHB14362 ss-1</name>
    <dbReference type="NCBI Taxonomy" id="1314782"/>
    <lineage>
        <taxon>Eukaryota</taxon>
        <taxon>Fungi</taxon>
        <taxon>Dikarya</taxon>
        <taxon>Basidiomycota</taxon>
        <taxon>Agaricomycotina</taxon>
        <taxon>Agaricomycetes</taxon>
        <taxon>Gloeophyllales</taxon>
        <taxon>Gloeophyllaceae</taxon>
        <taxon>Neolentinus</taxon>
    </lineage>
</organism>
<feature type="compositionally biased region" description="Polar residues" evidence="1">
    <location>
        <begin position="194"/>
        <end position="209"/>
    </location>
</feature>
<dbReference type="AlphaFoldDB" id="A0A165U0A6"/>
<evidence type="ECO:0000313" key="2">
    <source>
        <dbReference type="EMBL" id="KZT27448.1"/>
    </source>
</evidence>
<evidence type="ECO:0000256" key="1">
    <source>
        <dbReference type="SAM" id="MobiDB-lite"/>
    </source>
</evidence>
<dbReference type="InParanoid" id="A0A165U0A6"/>
<evidence type="ECO:0000313" key="3">
    <source>
        <dbReference type="Proteomes" id="UP000076761"/>
    </source>
</evidence>
<feature type="region of interest" description="Disordered" evidence="1">
    <location>
        <begin position="860"/>
        <end position="934"/>
    </location>
</feature>
<feature type="compositionally biased region" description="Polar residues" evidence="1">
    <location>
        <begin position="1031"/>
        <end position="1049"/>
    </location>
</feature>
<accession>A0A165U0A6</accession>
<feature type="compositionally biased region" description="Low complexity" evidence="1">
    <location>
        <begin position="53"/>
        <end position="66"/>
    </location>
</feature>
<feature type="compositionally biased region" description="Polar residues" evidence="1">
    <location>
        <begin position="892"/>
        <end position="901"/>
    </location>
</feature>
<protein>
    <submittedName>
        <fullName evidence="2">Uncharacterized protein</fullName>
    </submittedName>
</protein>
<feature type="compositionally biased region" description="Basic residues" evidence="1">
    <location>
        <begin position="867"/>
        <end position="881"/>
    </location>
</feature>
<keyword evidence="3" id="KW-1185">Reference proteome</keyword>
<reference evidence="2 3" key="1">
    <citation type="journal article" date="2016" name="Mol. Biol. Evol.">
        <title>Comparative Genomics of Early-Diverging Mushroom-Forming Fungi Provides Insights into the Origins of Lignocellulose Decay Capabilities.</title>
        <authorList>
            <person name="Nagy L.G."/>
            <person name="Riley R."/>
            <person name="Tritt A."/>
            <person name="Adam C."/>
            <person name="Daum C."/>
            <person name="Floudas D."/>
            <person name="Sun H."/>
            <person name="Yadav J.S."/>
            <person name="Pangilinan J."/>
            <person name="Larsson K.H."/>
            <person name="Matsuura K."/>
            <person name="Barry K."/>
            <person name="Labutti K."/>
            <person name="Kuo R."/>
            <person name="Ohm R.A."/>
            <person name="Bhattacharya S.S."/>
            <person name="Shirouzu T."/>
            <person name="Yoshinaga Y."/>
            <person name="Martin F.M."/>
            <person name="Grigoriev I.V."/>
            <person name="Hibbett D.S."/>
        </authorList>
    </citation>
    <scope>NUCLEOTIDE SEQUENCE [LARGE SCALE GENOMIC DNA]</scope>
    <source>
        <strain evidence="2 3">HHB14362 ss-1</strain>
    </source>
</reference>
<feature type="region of interest" description="Disordered" evidence="1">
    <location>
        <begin position="682"/>
        <end position="814"/>
    </location>
</feature>
<feature type="compositionally biased region" description="Low complexity" evidence="1">
    <location>
        <begin position="902"/>
        <end position="912"/>
    </location>
</feature>
<proteinExistence type="predicted"/>
<feature type="region of interest" description="Disordered" evidence="1">
    <location>
        <begin position="157"/>
        <end position="265"/>
    </location>
</feature>